<evidence type="ECO:0000313" key="1">
    <source>
        <dbReference type="EMBL" id="MBP1965324.1"/>
    </source>
</evidence>
<dbReference type="Proteomes" id="UP001519344">
    <property type="component" value="Unassembled WGS sequence"/>
</dbReference>
<gene>
    <name evidence="1" type="ORF">J2Z65_004561</name>
</gene>
<dbReference type="EMBL" id="JAGGKV010000013">
    <property type="protein sequence ID" value="MBP1965324.1"/>
    <property type="molecule type" value="Genomic_DNA"/>
</dbReference>
<organism evidence="1 2">
    <name type="scientific">Paenibacillus aceris</name>
    <dbReference type="NCBI Taxonomy" id="869555"/>
    <lineage>
        <taxon>Bacteria</taxon>
        <taxon>Bacillati</taxon>
        <taxon>Bacillota</taxon>
        <taxon>Bacilli</taxon>
        <taxon>Bacillales</taxon>
        <taxon>Paenibacillaceae</taxon>
        <taxon>Paenibacillus</taxon>
    </lineage>
</organism>
<keyword evidence="2" id="KW-1185">Reference proteome</keyword>
<sequence>MKFCLYDKRDKRVVLIENNILSAFNLKKTKCGMSSDISVLPILSKDEYLSFPDSFRGEVNGLSYLLYEVPGILERRYDQVIVRD</sequence>
<proteinExistence type="predicted"/>
<comment type="caution">
    <text evidence="1">The sequence shown here is derived from an EMBL/GenBank/DDBJ whole genome shotgun (WGS) entry which is preliminary data.</text>
</comment>
<name>A0ABS4I346_9BACL</name>
<accession>A0ABS4I346</accession>
<protein>
    <submittedName>
        <fullName evidence="1">Uncharacterized protein</fullName>
    </submittedName>
</protein>
<evidence type="ECO:0000313" key="2">
    <source>
        <dbReference type="Proteomes" id="UP001519344"/>
    </source>
</evidence>
<reference evidence="1 2" key="1">
    <citation type="submission" date="2021-03" db="EMBL/GenBank/DDBJ databases">
        <title>Genomic Encyclopedia of Type Strains, Phase IV (KMG-IV): sequencing the most valuable type-strain genomes for metagenomic binning, comparative biology and taxonomic classification.</title>
        <authorList>
            <person name="Goeker M."/>
        </authorList>
    </citation>
    <scope>NUCLEOTIDE SEQUENCE [LARGE SCALE GENOMIC DNA]</scope>
    <source>
        <strain evidence="1 2">DSM 24950</strain>
    </source>
</reference>